<evidence type="ECO:0008006" key="3">
    <source>
        <dbReference type="Google" id="ProtNLM"/>
    </source>
</evidence>
<sequence length="100" mass="11373">MGEFLSEPIEDKNTTEGICQQHDLIYVTSTMQGWRKNMEDMHTVDEENIEEAIKDAFMPTDNVWKASRVVMNVGGLAIHLSVDHKPNIDRESQRIIQAGS</sequence>
<evidence type="ECO:0000313" key="1">
    <source>
        <dbReference type="EMBL" id="PKY49250.1"/>
    </source>
</evidence>
<dbReference type="VEuPathDB" id="FungiDB:FUN_020840"/>
<proteinExistence type="predicted"/>
<dbReference type="EMBL" id="LLXI01000720">
    <property type="protein sequence ID" value="PKY49250.1"/>
    <property type="molecule type" value="Genomic_DNA"/>
</dbReference>
<dbReference type="Proteomes" id="UP000234323">
    <property type="component" value="Unassembled WGS sequence"/>
</dbReference>
<dbReference type="Gene3D" id="3.60.40.10">
    <property type="entry name" value="PPM-type phosphatase domain"/>
    <property type="match status" value="2"/>
</dbReference>
<dbReference type="VEuPathDB" id="FungiDB:RhiirFUN_001862"/>
<gene>
    <name evidence="1" type="ORF">RhiirA4_465145</name>
</gene>
<protein>
    <recommendedName>
        <fullName evidence="3">PPM-type phosphatase domain-containing protein</fullName>
    </recommendedName>
</protein>
<organism evidence="1 2">
    <name type="scientific">Rhizophagus irregularis</name>
    <dbReference type="NCBI Taxonomy" id="588596"/>
    <lineage>
        <taxon>Eukaryota</taxon>
        <taxon>Fungi</taxon>
        <taxon>Fungi incertae sedis</taxon>
        <taxon>Mucoromycota</taxon>
        <taxon>Glomeromycotina</taxon>
        <taxon>Glomeromycetes</taxon>
        <taxon>Glomerales</taxon>
        <taxon>Glomeraceae</taxon>
        <taxon>Rhizophagus</taxon>
    </lineage>
</organism>
<keyword evidence="2" id="KW-1185">Reference proteome</keyword>
<reference evidence="1 2" key="1">
    <citation type="submission" date="2015-10" db="EMBL/GenBank/DDBJ databases">
        <title>Genome analyses suggest a sexual origin of heterokaryosis in a supposedly ancient asexual fungus.</title>
        <authorList>
            <person name="Ropars J."/>
            <person name="Sedzielewska K."/>
            <person name="Noel J."/>
            <person name="Charron P."/>
            <person name="Farinelli L."/>
            <person name="Marton T."/>
            <person name="Kruger M."/>
            <person name="Pelin A."/>
            <person name="Brachmann A."/>
            <person name="Corradi N."/>
        </authorList>
    </citation>
    <scope>NUCLEOTIDE SEQUENCE [LARGE SCALE GENOMIC DNA]</scope>
    <source>
        <strain evidence="1 2">A4</strain>
    </source>
</reference>
<accession>A0A2I1GRJ0</accession>
<comment type="caution">
    <text evidence="1">The sequence shown here is derived from an EMBL/GenBank/DDBJ whole genome shotgun (WGS) entry which is preliminary data.</text>
</comment>
<name>A0A2I1GRJ0_9GLOM</name>
<evidence type="ECO:0000313" key="2">
    <source>
        <dbReference type="Proteomes" id="UP000234323"/>
    </source>
</evidence>
<dbReference type="InterPro" id="IPR036457">
    <property type="entry name" value="PPM-type-like_dom_sf"/>
</dbReference>
<dbReference type="AlphaFoldDB" id="A0A2I1GRJ0"/>
<dbReference type="SUPFAM" id="SSF81606">
    <property type="entry name" value="PP2C-like"/>
    <property type="match status" value="1"/>
</dbReference>